<evidence type="ECO:0000313" key="6">
    <source>
        <dbReference type="Proteomes" id="UP000595917"/>
    </source>
</evidence>
<dbReference type="Gene3D" id="1.10.260.40">
    <property type="entry name" value="lambda repressor-like DNA-binding domains"/>
    <property type="match status" value="1"/>
</dbReference>
<dbReference type="Gene3D" id="3.40.50.2300">
    <property type="match status" value="2"/>
</dbReference>
<dbReference type="PROSITE" id="PS50932">
    <property type="entry name" value="HTH_LACI_2"/>
    <property type="match status" value="1"/>
</dbReference>
<evidence type="ECO:0000256" key="3">
    <source>
        <dbReference type="ARBA" id="ARBA00023163"/>
    </source>
</evidence>
<dbReference type="PANTHER" id="PTHR30146">
    <property type="entry name" value="LACI-RELATED TRANSCRIPTIONAL REPRESSOR"/>
    <property type="match status" value="1"/>
</dbReference>
<dbReference type="InterPro" id="IPR046335">
    <property type="entry name" value="LacI/GalR-like_sensor"/>
</dbReference>
<keyword evidence="1" id="KW-0805">Transcription regulation</keyword>
<feature type="domain" description="HTH lacI-type" evidence="4">
    <location>
        <begin position="10"/>
        <end position="64"/>
    </location>
</feature>
<dbReference type="AlphaFoldDB" id="A0A7T8B922"/>
<evidence type="ECO:0000259" key="4">
    <source>
        <dbReference type="PROSITE" id="PS50932"/>
    </source>
</evidence>
<dbReference type="SUPFAM" id="SSF53822">
    <property type="entry name" value="Periplasmic binding protein-like I"/>
    <property type="match status" value="1"/>
</dbReference>
<dbReference type="Pfam" id="PF13377">
    <property type="entry name" value="Peripla_BP_3"/>
    <property type="match status" value="1"/>
</dbReference>
<name>A0A7T8B922_9SPIR</name>
<keyword evidence="2 5" id="KW-0238">DNA-binding</keyword>
<dbReference type="GO" id="GO:0003700">
    <property type="term" value="F:DNA-binding transcription factor activity"/>
    <property type="evidence" value="ECO:0007669"/>
    <property type="project" value="TreeGrafter"/>
</dbReference>
<protein>
    <submittedName>
        <fullName evidence="5">LacI family DNA-binding transcriptional regulator</fullName>
    </submittedName>
</protein>
<evidence type="ECO:0000256" key="1">
    <source>
        <dbReference type="ARBA" id="ARBA00023015"/>
    </source>
</evidence>
<dbReference type="EMBL" id="CP067089">
    <property type="protein sequence ID" value="QQO07896.1"/>
    <property type="molecule type" value="Genomic_DNA"/>
</dbReference>
<accession>A0A7T8B922</accession>
<dbReference type="SMART" id="SM00354">
    <property type="entry name" value="HTH_LACI"/>
    <property type="match status" value="1"/>
</dbReference>
<reference evidence="5" key="1">
    <citation type="submission" date="2021-01" db="EMBL/GenBank/DDBJ databases">
        <title>Description of Breznakiella homolactica.</title>
        <authorList>
            <person name="Song Y."/>
            <person name="Brune A."/>
        </authorList>
    </citation>
    <scope>NUCLEOTIDE SEQUENCE</scope>
    <source>
        <strain evidence="5">RmG30</strain>
    </source>
</reference>
<dbReference type="SUPFAM" id="SSF47413">
    <property type="entry name" value="lambda repressor-like DNA-binding domains"/>
    <property type="match status" value="1"/>
</dbReference>
<sequence>MSGPNTLKRVTRADVAKEAGVSETIVSYVINGNRYVDDLKRRKVQKAVAKLNYHPSPMARALKGKKSNHILFIADDLMSEHFGKIISEMEKIAYDDGCFISLCSDRTDRNFLSSVYNRSFDGVIIGSGTIPDTSIQTLIDSGVPVVLLEIRSYSRIRGVYGKINTGLYGGARKCVELLQKKNRRHIVYADSLSPEGLKINKADFRYQGYRDQMEAKGLPRAVIDGCRTEDELAKRFLAYFGRHEVDGVFCRTDTIACTVMRALQDKGIRIPKDVSIAGFNNSRISRYVTPRLTTMEIRRDLVGQNAMAILKRLTDEKKELTKPLFVQLETELVERDSV</sequence>
<proteinExistence type="predicted"/>
<dbReference type="Proteomes" id="UP000595917">
    <property type="component" value="Chromosome"/>
</dbReference>
<evidence type="ECO:0000256" key="2">
    <source>
        <dbReference type="ARBA" id="ARBA00023125"/>
    </source>
</evidence>
<dbReference type="CDD" id="cd01392">
    <property type="entry name" value="HTH_LacI"/>
    <property type="match status" value="1"/>
</dbReference>
<dbReference type="Pfam" id="PF00356">
    <property type="entry name" value="LacI"/>
    <property type="match status" value="1"/>
</dbReference>
<keyword evidence="3" id="KW-0804">Transcription</keyword>
<organism evidence="5 6">
    <name type="scientific">Breznakiella homolactica</name>
    <dbReference type="NCBI Taxonomy" id="2798577"/>
    <lineage>
        <taxon>Bacteria</taxon>
        <taxon>Pseudomonadati</taxon>
        <taxon>Spirochaetota</taxon>
        <taxon>Spirochaetia</taxon>
        <taxon>Spirochaetales</taxon>
        <taxon>Breznakiellaceae</taxon>
        <taxon>Breznakiella</taxon>
    </lineage>
</organism>
<gene>
    <name evidence="5" type="ORF">JFL75_13215</name>
</gene>
<dbReference type="InterPro" id="IPR028082">
    <property type="entry name" value="Peripla_BP_I"/>
</dbReference>
<dbReference type="CDD" id="cd06267">
    <property type="entry name" value="PBP1_LacI_sugar_binding-like"/>
    <property type="match status" value="1"/>
</dbReference>
<dbReference type="GO" id="GO:0000976">
    <property type="term" value="F:transcription cis-regulatory region binding"/>
    <property type="evidence" value="ECO:0007669"/>
    <property type="project" value="TreeGrafter"/>
</dbReference>
<dbReference type="InterPro" id="IPR000843">
    <property type="entry name" value="HTH_LacI"/>
</dbReference>
<dbReference type="InterPro" id="IPR010982">
    <property type="entry name" value="Lambda_DNA-bd_dom_sf"/>
</dbReference>
<dbReference type="KEGG" id="bhc:JFL75_13215"/>
<dbReference type="PANTHER" id="PTHR30146:SF109">
    <property type="entry name" value="HTH-TYPE TRANSCRIPTIONAL REGULATOR GALS"/>
    <property type="match status" value="1"/>
</dbReference>
<dbReference type="RefSeq" id="WP_215625202.1">
    <property type="nucleotide sequence ID" value="NZ_CP067089.2"/>
</dbReference>
<evidence type="ECO:0000313" key="5">
    <source>
        <dbReference type="EMBL" id="QQO07896.1"/>
    </source>
</evidence>
<keyword evidence="6" id="KW-1185">Reference proteome</keyword>